<name>A0AAV2HXQ3_LYMST</name>
<protein>
    <submittedName>
        <fullName evidence="2">Uncharacterized protein</fullName>
    </submittedName>
</protein>
<evidence type="ECO:0000313" key="2">
    <source>
        <dbReference type="EMBL" id="CAL1538944.1"/>
    </source>
</evidence>
<dbReference type="EMBL" id="CAXITT010000319">
    <property type="protein sequence ID" value="CAL1538944.1"/>
    <property type="molecule type" value="Genomic_DNA"/>
</dbReference>
<evidence type="ECO:0000313" key="3">
    <source>
        <dbReference type="Proteomes" id="UP001497497"/>
    </source>
</evidence>
<feature type="signal peptide" evidence="1">
    <location>
        <begin position="1"/>
        <end position="21"/>
    </location>
</feature>
<accession>A0AAV2HXQ3</accession>
<reference evidence="2 3" key="1">
    <citation type="submission" date="2024-04" db="EMBL/GenBank/DDBJ databases">
        <authorList>
            <consortium name="Genoscope - CEA"/>
            <person name="William W."/>
        </authorList>
    </citation>
    <scope>NUCLEOTIDE SEQUENCE [LARGE SCALE GENOMIC DNA]</scope>
</reference>
<sequence>MSSSKLLALLLACQLCGLVLCGAAITEEAELSEKEIDEAVVTEVERALDTLDALFKGEKRAPNLYRRGWLSDTWGNFKNSAKQFWDQNKQQIISTGISWFFGRKRDALDSYLALRRSAVESLVQARDVGSMTRSTDGAKRSLDIISNFLTAVDSA</sequence>
<keyword evidence="3" id="KW-1185">Reference proteome</keyword>
<organism evidence="2 3">
    <name type="scientific">Lymnaea stagnalis</name>
    <name type="common">Great pond snail</name>
    <name type="synonym">Helix stagnalis</name>
    <dbReference type="NCBI Taxonomy" id="6523"/>
    <lineage>
        <taxon>Eukaryota</taxon>
        <taxon>Metazoa</taxon>
        <taxon>Spiralia</taxon>
        <taxon>Lophotrochozoa</taxon>
        <taxon>Mollusca</taxon>
        <taxon>Gastropoda</taxon>
        <taxon>Heterobranchia</taxon>
        <taxon>Euthyneura</taxon>
        <taxon>Panpulmonata</taxon>
        <taxon>Hygrophila</taxon>
        <taxon>Lymnaeoidea</taxon>
        <taxon>Lymnaeidae</taxon>
        <taxon>Lymnaea</taxon>
    </lineage>
</organism>
<dbReference type="Proteomes" id="UP001497497">
    <property type="component" value="Unassembled WGS sequence"/>
</dbReference>
<evidence type="ECO:0000256" key="1">
    <source>
        <dbReference type="SAM" id="SignalP"/>
    </source>
</evidence>
<feature type="chain" id="PRO_5043427295" evidence="1">
    <location>
        <begin position="22"/>
        <end position="155"/>
    </location>
</feature>
<keyword evidence="1" id="KW-0732">Signal</keyword>
<proteinExistence type="predicted"/>
<dbReference type="AlphaFoldDB" id="A0AAV2HXQ3"/>
<comment type="caution">
    <text evidence="2">The sequence shown here is derived from an EMBL/GenBank/DDBJ whole genome shotgun (WGS) entry which is preliminary data.</text>
</comment>
<gene>
    <name evidence="2" type="ORF">GSLYS_00012765001</name>
</gene>